<comment type="subcellular location">
    <subcellularLocation>
        <location evidence="1">Cell surface</location>
    </subcellularLocation>
</comment>
<dbReference type="Pfam" id="PF07963">
    <property type="entry name" value="N_methyl"/>
    <property type="match status" value="1"/>
</dbReference>
<keyword evidence="3" id="KW-1133">Transmembrane helix</keyword>
<dbReference type="AlphaFoldDB" id="A0A942T4C3"/>
<reference evidence="4" key="1">
    <citation type="submission" date="2021-05" db="EMBL/GenBank/DDBJ databases">
        <title>Novel Bacillus species.</title>
        <authorList>
            <person name="Liu G."/>
        </authorList>
    </citation>
    <scope>NUCLEOTIDE SEQUENCE</scope>
    <source>
        <strain evidence="4 6">FJAT-50051</strain>
    </source>
</reference>
<dbReference type="PROSITE" id="PS00409">
    <property type="entry name" value="PROKAR_NTER_METHYL"/>
    <property type="match status" value="1"/>
</dbReference>
<dbReference type="Proteomes" id="UP000677265">
    <property type="component" value="Unassembled WGS sequence"/>
</dbReference>
<dbReference type="GO" id="GO:0030420">
    <property type="term" value="P:establishment of competence for transformation"/>
    <property type="evidence" value="ECO:0007669"/>
    <property type="project" value="UniProtKB-KW"/>
</dbReference>
<dbReference type="EMBL" id="JAGYPE020000024">
    <property type="protein sequence ID" value="MCH6266686.1"/>
    <property type="molecule type" value="Genomic_DNA"/>
</dbReference>
<accession>A0A942T4C3</accession>
<dbReference type="RefSeq" id="WP_213144698.1">
    <property type="nucleotide sequence ID" value="NZ_JAGYPE020000024.1"/>
</dbReference>
<evidence type="ECO:0000256" key="1">
    <source>
        <dbReference type="ARBA" id="ARBA00004241"/>
    </source>
</evidence>
<keyword evidence="2" id="KW-0178">Competence</keyword>
<evidence type="ECO:0000256" key="2">
    <source>
        <dbReference type="ARBA" id="ARBA00023287"/>
    </source>
</evidence>
<dbReference type="EMBL" id="JAGYPE010000005">
    <property type="protein sequence ID" value="MBS4184801.1"/>
    <property type="molecule type" value="Genomic_DNA"/>
</dbReference>
<keyword evidence="3" id="KW-0472">Membrane</keyword>
<evidence type="ECO:0000313" key="6">
    <source>
        <dbReference type="Proteomes" id="UP000677265"/>
    </source>
</evidence>
<organism evidence="4">
    <name type="scientific">Neobacillus citreus</name>
    <dbReference type="NCBI Taxonomy" id="2833578"/>
    <lineage>
        <taxon>Bacteria</taxon>
        <taxon>Bacillati</taxon>
        <taxon>Bacillota</taxon>
        <taxon>Bacilli</taxon>
        <taxon>Bacillales</taxon>
        <taxon>Bacillaceae</taxon>
        <taxon>Neobacillus</taxon>
    </lineage>
</organism>
<evidence type="ECO:0000313" key="4">
    <source>
        <dbReference type="EMBL" id="MBS4184801.1"/>
    </source>
</evidence>
<dbReference type="NCBIfam" id="TIGR02532">
    <property type="entry name" value="IV_pilin_GFxxxE"/>
    <property type="match status" value="1"/>
</dbReference>
<comment type="caution">
    <text evidence="4">The sequence shown here is derived from an EMBL/GenBank/DDBJ whole genome shotgun (WGS) entry which is preliminary data.</text>
</comment>
<feature type="transmembrane region" description="Helical" evidence="3">
    <location>
        <begin position="12"/>
        <end position="34"/>
    </location>
</feature>
<keyword evidence="3" id="KW-0812">Transmembrane</keyword>
<keyword evidence="6" id="KW-1185">Reference proteome</keyword>
<protein>
    <submittedName>
        <fullName evidence="4">Prepilin-type N-terminal cleavage/methylation domain-containing protein</fullName>
    </submittedName>
</protein>
<name>A0A942T4C3_9BACI</name>
<proteinExistence type="predicted"/>
<sequence length="176" mass="19578">MLENFKSQRGLTLVEVLISIVLLSIFLTSLLGFFTQSAMFTKKSEQKLGTLQTAQMVVNMIEENVTRESLRLPLKDINGIVLYTTPITDGTGAVNSNMQPANGTFLLKDKGELESLLKKTITTNYSVSTIISNDTLTVNDTDPSKNTYIKLIKFKVMVIDPNNAASHTETHTYIRK</sequence>
<dbReference type="InterPro" id="IPR012902">
    <property type="entry name" value="N_methyl_site"/>
</dbReference>
<dbReference type="GO" id="GO:0009986">
    <property type="term" value="C:cell surface"/>
    <property type="evidence" value="ECO:0007669"/>
    <property type="project" value="UniProtKB-SubCell"/>
</dbReference>
<gene>
    <name evidence="5" type="ORF">KHB02_014240</name>
    <name evidence="4" type="ORF">KHB02_25830</name>
</gene>
<evidence type="ECO:0000256" key="3">
    <source>
        <dbReference type="SAM" id="Phobius"/>
    </source>
</evidence>
<evidence type="ECO:0000313" key="5">
    <source>
        <dbReference type="EMBL" id="MCH6266686.1"/>
    </source>
</evidence>